<sequence length="174" mass="19656">PEPSPGPQPAPNLKIDSYSSLVSQLVRKVGEGYVFEEKGISRYVFAKDLPSETVKNLESKLSKQESVSHTLTAKKENVAPRDQEFYDKAYNLLTEAHKALFENKGRNSDFQALDKLLERLNDESTNKEKLVDDLLAFLAPITHPERLGKPNSQIEYTEDEVRIAQLADKYTTSD</sequence>
<dbReference type="EMBL" id="WNIA01000254">
    <property type="protein sequence ID" value="MTV99733.1"/>
    <property type="molecule type" value="Genomic_DNA"/>
</dbReference>
<gene>
    <name evidence="1" type="ORF">GM536_11960</name>
</gene>
<evidence type="ECO:0000313" key="1">
    <source>
        <dbReference type="EMBL" id="MTV99733.1"/>
    </source>
</evidence>
<feature type="non-terminal residue" evidence="1">
    <location>
        <position position="1"/>
    </location>
</feature>
<evidence type="ECO:0008006" key="3">
    <source>
        <dbReference type="Google" id="ProtNLM"/>
    </source>
</evidence>
<accession>A0A6I3UWI7</accession>
<protein>
    <recommendedName>
        <fullName evidence="3">Histidine motif-containing protein</fullName>
    </recommendedName>
</protein>
<proteinExistence type="predicted"/>
<organism evidence="1 2">
    <name type="scientific">Streptococcus pneumoniae</name>
    <dbReference type="NCBI Taxonomy" id="1313"/>
    <lineage>
        <taxon>Bacteria</taxon>
        <taxon>Bacillati</taxon>
        <taxon>Bacillota</taxon>
        <taxon>Bacilli</taxon>
        <taxon>Lactobacillales</taxon>
        <taxon>Streptococcaceae</taxon>
        <taxon>Streptococcus</taxon>
    </lineage>
</organism>
<comment type="caution">
    <text evidence="1">The sequence shown here is derived from an EMBL/GenBank/DDBJ whole genome shotgun (WGS) entry which is preliminary data.</text>
</comment>
<name>A0A6I3UWI7_STREE</name>
<feature type="non-terminal residue" evidence="1">
    <location>
        <position position="174"/>
    </location>
</feature>
<evidence type="ECO:0000313" key="2">
    <source>
        <dbReference type="Proteomes" id="UP000437160"/>
    </source>
</evidence>
<dbReference type="Proteomes" id="UP000437160">
    <property type="component" value="Unassembled WGS sequence"/>
</dbReference>
<reference evidence="1 2" key="1">
    <citation type="submission" date="2019-11" db="EMBL/GenBank/DDBJ databases">
        <title>Growth characteristics of pneumococcus vary with the chemical composition of the capsule and with environmental conditions.</title>
        <authorList>
            <person name="Tothpal A."/>
            <person name="Desobry K."/>
            <person name="Joshi S."/>
            <person name="Wyllie A.L."/>
            <person name="Weinberger D.M."/>
        </authorList>
    </citation>
    <scope>NUCLEOTIDE SEQUENCE [LARGE SCALE GENOMIC DNA]</scope>
    <source>
        <strain evidence="2">pnumococcus19F</strain>
    </source>
</reference>
<dbReference type="AlphaFoldDB" id="A0A6I3UWI7"/>